<dbReference type="OrthoDB" id="9790168at2"/>
<keyword evidence="5 9" id="KW-0418">Kinase</keyword>
<dbReference type="EMBL" id="FOWR01000024">
    <property type="protein sequence ID" value="SFP78481.1"/>
    <property type="molecule type" value="Genomic_DNA"/>
</dbReference>
<feature type="domain" description="7,8-dihydro-6-hydroxymethylpterin-pyrophosphokinase" evidence="8">
    <location>
        <begin position="11"/>
        <end position="134"/>
    </location>
</feature>
<evidence type="ECO:0000256" key="7">
    <source>
        <dbReference type="ARBA" id="ARBA00022909"/>
    </source>
</evidence>
<dbReference type="SUPFAM" id="SSF55083">
    <property type="entry name" value="6-hydroxymethyl-7,8-dihydropterin pyrophosphokinase, HPPK"/>
    <property type="match status" value="1"/>
</dbReference>
<dbReference type="InterPro" id="IPR000550">
    <property type="entry name" value="Hppk"/>
</dbReference>
<evidence type="ECO:0000256" key="2">
    <source>
        <dbReference type="ARBA" id="ARBA00013253"/>
    </source>
</evidence>
<dbReference type="GO" id="GO:0046656">
    <property type="term" value="P:folic acid biosynthetic process"/>
    <property type="evidence" value="ECO:0007669"/>
    <property type="project" value="UniProtKB-KW"/>
</dbReference>
<evidence type="ECO:0000256" key="1">
    <source>
        <dbReference type="ARBA" id="ARBA00005051"/>
    </source>
</evidence>
<organism evidence="9 10">
    <name type="scientific">Enterovibrio norvegicus DSM 15893</name>
    <dbReference type="NCBI Taxonomy" id="1121869"/>
    <lineage>
        <taxon>Bacteria</taxon>
        <taxon>Pseudomonadati</taxon>
        <taxon>Pseudomonadota</taxon>
        <taxon>Gammaproteobacteria</taxon>
        <taxon>Vibrionales</taxon>
        <taxon>Vibrionaceae</taxon>
        <taxon>Enterovibrio</taxon>
    </lineage>
</organism>
<name>A0A1I5T6N2_9GAMM</name>
<dbReference type="RefSeq" id="WP_017011935.1">
    <property type="nucleotide sequence ID" value="NZ_FOWR01000024.1"/>
</dbReference>
<dbReference type="EC" id="2.7.6.3" evidence="2"/>
<evidence type="ECO:0000256" key="6">
    <source>
        <dbReference type="ARBA" id="ARBA00022840"/>
    </source>
</evidence>
<dbReference type="UniPathway" id="UPA00077">
    <property type="reaction ID" value="UER00155"/>
</dbReference>
<dbReference type="AlphaFoldDB" id="A0A1I5T6N2"/>
<dbReference type="GO" id="GO:0046654">
    <property type="term" value="P:tetrahydrofolate biosynthetic process"/>
    <property type="evidence" value="ECO:0007669"/>
    <property type="project" value="UniProtKB-UniPathway"/>
</dbReference>
<comment type="pathway">
    <text evidence="1">Cofactor biosynthesis; tetrahydrofolate biosynthesis; 2-amino-4-hydroxy-6-hydroxymethyl-7,8-dihydropteridine diphosphate from 7,8-dihydroneopterin triphosphate: step 4/4.</text>
</comment>
<evidence type="ECO:0000256" key="3">
    <source>
        <dbReference type="ARBA" id="ARBA00022679"/>
    </source>
</evidence>
<accession>A0A1I5T6N2</accession>
<dbReference type="STRING" id="1121869.SAMN03084138_03110"/>
<keyword evidence="6" id="KW-0067">ATP-binding</keyword>
<keyword evidence="4" id="KW-0547">Nucleotide-binding</keyword>
<evidence type="ECO:0000259" key="8">
    <source>
        <dbReference type="Pfam" id="PF01288"/>
    </source>
</evidence>
<dbReference type="PANTHER" id="PTHR43071:SF2">
    <property type="entry name" value="2-AMINO-4-HYDROXY-6-HYDROXYMETHYLDIHYDROPTERIDINE PYROPHOSPHOKINASE"/>
    <property type="match status" value="1"/>
</dbReference>
<dbReference type="Proteomes" id="UP000182692">
    <property type="component" value="Unassembled WGS sequence"/>
</dbReference>
<proteinExistence type="predicted"/>
<dbReference type="CDD" id="cd00483">
    <property type="entry name" value="HPPK"/>
    <property type="match status" value="1"/>
</dbReference>
<keyword evidence="3" id="KW-0808">Transferase</keyword>
<evidence type="ECO:0000256" key="5">
    <source>
        <dbReference type="ARBA" id="ARBA00022777"/>
    </source>
</evidence>
<sequence>MTQRAGTQVLVSVGSNIERERHIVEGIAALKELDANCRSSRVFEAVPVGFEGPNFYNLVVELHTDLTLEGIVAALRDIESRWGRERDAVKFRDRTLDIDLLTYGDRVQAEGPTLPRKDVYKFAFTLWPLAELCPEQVIPGDTQTYEQAWNAFSDEQPLWPVSDFSV</sequence>
<dbReference type="Pfam" id="PF01288">
    <property type="entry name" value="HPPK"/>
    <property type="match status" value="1"/>
</dbReference>
<evidence type="ECO:0000313" key="9">
    <source>
        <dbReference type="EMBL" id="SFP78481.1"/>
    </source>
</evidence>
<evidence type="ECO:0000256" key="4">
    <source>
        <dbReference type="ARBA" id="ARBA00022741"/>
    </source>
</evidence>
<dbReference type="GO" id="GO:0016301">
    <property type="term" value="F:kinase activity"/>
    <property type="evidence" value="ECO:0007669"/>
    <property type="project" value="UniProtKB-KW"/>
</dbReference>
<dbReference type="InterPro" id="IPR035907">
    <property type="entry name" value="Hppk_sf"/>
</dbReference>
<evidence type="ECO:0000313" key="10">
    <source>
        <dbReference type="Proteomes" id="UP000182692"/>
    </source>
</evidence>
<dbReference type="GO" id="GO:0005524">
    <property type="term" value="F:ATP binding"/>
    <property type="evidence" value="ECO:0007669"/>
    <property type="project" value="UniProtKB-KW"/>
</dbReference>
<dbReference type="Gene3D" id="3.30.70.560">
    <property type="entry name" value="7,8-Dihydro-6-hydroxymethylpterin-pyrophosphokinase HPPK"/>
    <property type="match status" value="1"/>
</dbReference>
<dbReference type="PANTHER" id="PTHR43071">
    <property type="entry name" value="2-AMINO-4-HYDROXY-6-HYDROXYMETHYLDIHYDROPTERIDINE PYROPHOSPHOKINASE"/>
    <property type="match status" value="1"/>
</dbReference>
<dbReference type="GeneID" id="35870340"/>
<reference evidence="9 10" key="1">
    <citation type="submission" date="2016-10" db="EMBL/GenBank/DDBJ databases">
        <authorList>
            <person name="de Groot N.N."/>
        </authorList>
    </citation>
    <scope>NUCLEOTIDE SEQUENCE [LARGE SCALE GENOMIC DNA]</scope>
    <source>
        <strain evidence="9 10">DSM 15893</strain>
    </source>
</reference>
<dbReference type="NCBIfam" id="TIGR01498">
    <property type="entry name" value="folK"/>
    <property type="match status" value="1"/>
</dbReference>
<gene>
    <name evidence="9" type="ORF">SAMN03084138_03110</name>
</gene>
<keyword evidence="7" id="KW-0289">Folate biosynthesis</keyword>
<protein>
    <recommendedName>
        <fullName evidence="2">2-amino-4-hydroxy-6-hydroxymethyldihydropteridine diphosphokinase</fullName>
        <ecNumber evidence="2">2.7.6.3</ecNumber>
    </recommendedName>
</protein>
<dbReference type="GO" id="GO:0003848">
    <property type="term" value="F:2-amino-4-hydroxy-6-hydroxymethyldihydropteridine diphosphokinase activity"/>
    <property type="evidence" value="ECO:0007669"/>
    <property type="project" value="UniProtKB-EC"/>
</dbReference>